<dbReference type="PANTHER" id="PTHR12788:SF10">
    <property type="entry name" value="PROTEIN-TYROSINE SULFOTRANSFERASE"/>
    <property type="match status" value="1"/>
</dbReference>
<dbReference type="SUPFAM" id="SSF48452">
    <property type="entry name" value="TPR-like"/>
    <property type="match status" value="1"/>
</dbReference>
<dbReference type="Pfam" id="PF13469">
    <property type="entry name" value="Sulfotransfer_3"/>
    <property type="match status" value="1"/>
</dbReference>
<dbReference type="SUPFAM" id="SSF52540">
    <property type="entry name" value="P-loop containing nucleoside triphosphate hydrolases"/>
    <property type="match status" value="1"/>
</dbReference>
<comment type="caution">
    <text evidence="2">The sequence shown here is derived from an EMBL/GenBank/DDBJ whole genome shotgun (WGS) entry which is preliminary data.</text>
</comment>
<dbReference type="EMBL" id="JPWB01000013">
    <property type="protein sequence ID" value="RCK19029.1"/>
    <property type="molecule type" value="Genomic_DNA"/>
</dbReference>
<proteinExistence type="predicted"/>
<protein>
    <recommendedName>
        <fullName evidence="4">Sulfotransferase</fullName>
    </recommendedName>
</protein>
<dbReference type="InterPro" id="IPR027417">
    <property type="entry name" value="P-loop_NTPase"/>
</dbReference>
<evidence type="ECO:0000256" key="1">
    <source>
        <dbReference type="ARBA" id="ARBA00022679"/>
    </source>
</evidence>
<dbReference type="Gene3D" id="1.25.40.10">
    <property type="entry name" value="Tetratricopeptide repeat domain"/>
    <property type="match status" value="1"/>
</dbReference>
<organism evidence="2 3">
    <name type="scientific">Thalassospira profundimaris</name>
    <dbReference type="NCBI Taxonomy" id="502049"/>
    <lineage>
        <taxon>Bacteria</taxon>
        <taxon>Pseudomonadati</taxon>
        <taxon>Pseudomonadota</taxon>
        <taxon>Alphaproteobacteria</taxon>
        <taxon>Rhodospirillales</taxon>
        <taxon>Thalassospiraceae</taxon>
        <taxon>Thalassospira</taxon>
    </lineage>
</organism>
<keyword evidence="1" id="KW-0808">Transferase</keyword>
<evidence type="ECO:0000313" key="3">
    <source>
        <dbReference type="Proteomes" id="UP000253061"/>
    </source>
</evidence>
<dbReference type="GO" id="GO:0008476">
    <property type="term" value="F:protein-tyrosine sulfotransferase activity"/>
    <property type="evidence" value="ECO:0007669"/>
    <property type="project" value="InterPro"/>
</dbReference>
<sequence>MANGNADVTAEVKKAMSAGEFASAADVGARLLKTHSRNTLLSVMTSVAEIHAKRFSRAGARLKRLIADVSPSDQYFAPILQNLHEYARITGDFSAVVQVLESKRQKQNAHPIYSEAIANLVLERLNQQGMARLYSKDIFHAIELLEKLPADYPRAREAKEVLARLYVHCEVTDKAFSLLTELVAANPDDRALRLFQLSALAISGEVEAAKKCALSLIDDYTDIGPRPYLVLCYLSPLALPENSEQVLEAYLADTRNPVIDRFQAAFALGAMAESRNDMKTAFSRYQAGHAISAAIAPYDINKDLTSFERIRALLNQTVQHGEPRSMHKDEAPTPIFIVGMPRSASTLAESILGAHADVHGAGEIGDFAHIVWEVTGVKDVADQMAKLGKAEIHEIRRRYLAALRGYAPDARFVIDKNLGNLTRVGLIRMIFPTAPIVYMRRNPVATCVSIYTTPFVNSMRYADNLDDLAAYYRAAEELMTEFVETDKHNTVFELEYETLVADPETVGRALFTHCGINWDSSCLEFYRSEKVSRTASMLQVRRPLNSDSVAKWRRFEPYIGPLMMLDDDHGAVQEMRAS</sequence>
<dbReference type="InterPro" id="IPR026634">
    <property type="entry name" value="TPST-like"/>
</dbReference>
<accession>A0A367V1Y2</accession>
<dbReference type="AlphaFoldDB" id="A0A367V1Y2"/>
<dbReference type="PANTHER" id="PTHR12788">
    <property type="entry name" value="PROTEIN-TYROSINE SULFOTRANSFERASE 2"/>
    <property type="match status" value="1"/>
</dbReference>
<dbReference type="Proteomes" id="UP000253061">
    <property type="component" value="Unassembled WGS sequence"/>
</dbReference>
<evidence type="ECO:0008006" key="4">
    <source>
        <dbReference type="Google" id="ProtNLM"/>
    </source>
</evidence>
<evidence type="ECO:0000313" key="2">
    <source>
        <dbReference type="EMBL" id="RCK19029.1"/>
    </source>
</evidence>
<reference evidence="2 3" key="1">
    <citation type="submission" date="2014-07" db="EMBL/GenBank/DDBJ databases">
        <title>Draft genome sequence of Thalassospira profundimaris R8-17.</title>
        <authorList>
            <person name="Lai Q."/>
            <person name="Shao Z."/>
        </authorList>
    </citation>
    <scope>NUCLEOTIDE SEQUENCE [LARGE SCALE GENOMIC DNA]</scope>
    <source>
        <strain evidence="2 3">R8-17</strain>
    </source>
</reference>
<dbReference type="Gene3D" id="3.40.50.300">
    <property type="entry name" value="P-loop containing nucleotide triphosphate hydrolases"/>
    <property type="match status" value="1"/>
</dbReference>
<gene>
    <name evidence="2" type="ORF">TH6_20085</name>
</gene>
<dbReference type="InterPro" id="IPR011990">
    <property type="entry name" value="TPR-like_helical_dom_sf"/>
</dbReference>
<name>A0A367V1Y2_9PROT</name>